<name>A0ACB6ZSQ8_THEGA</name>
<evidence type="ECO:0000313" key="1">
    <source>
        <dbReference type="EMBL" id="KAF9652498.1"/>
    </source>
</evidence>
<keyword evidence="2" id="KW-1185">Reference proteome</keyword>
<comment type="caution">
    <text evidence="1">The sequence shown here is derived from an EMBL/GenBank/DDBJ whole genome shotgun (WGS) entry which is preliminary data.</text>
</comment>
<sequence length="988" mass="111738">MQVIRDLLFRLLLEGSDDGGDEPGRGPPPGSPPTIKYEGPWFTTQLVLSASIGLFSFLVFSYCRTRWPLSFAPRTKLKGFSPHEAHAHQAFFGWILPTIRTSEFTILQIVGLDAAVLLSFFKMSFYLFSVCSAFAVVVIMPINLKNNLGIGGDDDPDWIRTLNNTDHRNPPSSPGRDWLDLLTDPTSVLSLQLVFTYLFTILTLFFVHKNYHKFIRSRQLFSLELVHSISARTVLVTHLPVHLRSERRLAEHFESMGLSVESVSVCRDVKSLEPLLAKRTKALLKLEEAWVDYVGNPSTVESYDPSDFVAAPLVDFDSSGLESQHPRFVVPHRARPTLRLGLFKGVLDAIEYWDAQFHDVDEEVKKRRKLGKFRATHAAFVTFEKMSSAQIAIQTAHAQHPNECFTHQAPEPRDIIWANMATSIGSTRSRELIVMGMMGALLFFWIFPITGLASLLSYKEIKKSMPWLGRLIDSNERIRAIVQTSLPSVAMITLNALLPFMLEAMTYLQGYRARSWIEYSLLKKYFLFLFVNVIFIFLLASTYWQLVRDLANSPAKIPEKLAEALQRGSARHFFLSYVILQGFGIMPLQLLNLGVIIPSAVMRLFVTRTPRDFAELNAPPMINYGVVYPQAILVFVMTLLYSVVQPLIVIFGAIYFGVAYVVYKYKLLFVFYKPYESQGQAWAITFTRLIWGVVMFLVFMTGIFALKKAFVISSLVTPLLIGTVLWSWYIIKIYTPLSKHVSLSSVCEVERGEETAEVVRLRAGHPVTWSQSNLNRRRYAQNDDTLYVAPEDARTDYSQPPMANWYNGVLNTGKRRYGHPALNGVLPQPWLPLKKGQSIVNHGRTNGAKPDTEQAVVLTLRKRKSLLHGNRPSTFPSMSSPLRNGTTPQGRGPTDEAQENGNSGPSEPRANNRLSYDPASGVIMLPEDSDWLGEDSDSDAEYMSSTENLENSNIVSALPHMRTPTKRYATYYHHPERRRQSIPGAFPR</sequence>
<gene>
    <name evidence="1" type="ORF">BDM02DRAFT_3153643</name>
</gene>
<evidence type="ECO:0000313" key="2">
    <source>
        <dbReference type="Proteomes" id="UP000886501"/>
    </source>
</evidence>
<reference evidence="1" key="1">
    <citation type="submission" date="2019-10" db="EMBL/GenBank/DDBJ databases">
        <authorList>
            <consortium name="DOE Joint Genome Institute"/>
            <person name="Kuo A."/>
            <person name="Miyauchi S."/>
            <person name="Kiss E."/>
            <person name="Drula E."/>
            <person name="Kohler A."/>
            <person name="Sanchez-Garcia M."/>
            <person name="Andreopoulos B."/>
            <person name="Barry K.W."/>
            <person name="Bonito G."/>
            <person name="Buee M."/>
            <person name="Carver A."/>
            <person name="Chen C."/>
            <person name="Cichocki N."/>
            <person name="Clum A."/>
            <person name="Culley D."/>
            <person name="Crous P.W."/>
            <person name="Fauchery L."/>
            <person name="Girlanda M."/>
            <person name="Hayes R."/>
            <person name="Keri Z."/>
            <person name="Labutti K."/>
            <person name="Lipzen A."/>
            <person name="Lombard V."/>
            <person name="Magnuson J."/>
            <person name="Maillard F."/>
            <person name="Morin E."/>
            <person name="Murat C."/>
            <person name="Nolan M."/>
            <person name="Ohm R."/>
            <person name="Pangilinan J."/>
            <person name="Pereira M."/>
            <person name="Perotto S."/>
            <person name="Peter M."/>
            <person name="Riley R."/>
            <person name="Sitrit Y."/>
            <person name="Stielow B."/>
            <person name="Szollosi G."/>
            <person name="Zifcakova L."/>
            <person name="Stursova M."/>
            <person name="Spatafora J.W."/>
            <person name="Tedersoo L."/>
            <person name="Vaario L.-M."/>
            <person name="Yamada A."/>
            <person name="Yan M."/>
            <person name="Wang P."/>
            <person name="Xu J."/>
            <person name="Bruns T."/>
            <person name="Baldrian P."/>
            <person name="Vilgalys R."/>
            <person name="Henrissat B."/>
            <person name="Grigoriev I.V."/>
            <person name="Hibbett D."/>
            <person name="Nagy L.G."/>
            <person name="Martin F.M."/>
        </authorList>
    </citation>
    <scope>NUCLEOTIDE SEQUENCE</scope>
    <source>
        <strain evidence="1">P2</strain>
    </source>
</reference>
<dbReference type="Proteomes" id="UP000886501">
    <property type="component" value="Unassembled WGS sequence"/>
</dbReference>
<proteinExistence type="predicted"/>
<organism evidence="1 2">
    <name type="scientific">Thelephora ganbajun</name>
    <name type="common">Ganba fungus</name>
    <dbReference type="NCBI Taxonomy" id="370292"/>
    <lineage>
        <taxon>Eukaryota</taxon>
        <taxon>Fungi</taxon>
        <taxon>Dikarya</taxon>
        <taxon>Basidiomycota</taxon>
        <taxon>Agaricomycotina</taxon>
        <taxon>Agaricomycetes</taxon>
        <taxon>Thelephorales</taxon>
        <taxon>Thelephoraceae</taxon>
        <taxon>Thelephora</taxon>
    </lineage>
</organism>
<accession>A0ACB6ZSQ8</accession>
<protein>
    <submittedName>
        <fullName evidence="1">DUF221-domain-containing protein</fullName>
    </submittedName>
</protein>
<reference evidence="1" key="2">
    <citation type="journal article" date="2020" name="Nat. Commun.">
        <title>Large-scale genome sequencing of mycorrhizal fungi provides insights into the early evolution of symbiotic traits.</title>
        <authorList>
            <person name="Miyauchi S."/>
            <person name="Kiss E."/>
            <person name="Kuo A."/>
            <person name="Drula E."/>
            <person name="Kohler A."/>
            <person name="Sanchez-Garcia M."/>
            <person name="Morin E."/>
            <person name="Andreopoulos B."/>
            <person name="Barry K.W."/>
            <person name="Bonito G."/>
            <person name="Buee M."/>
            <person name="Carver A."/>
            <person name="Chen C."/>
            <person name="Cichocki N."/>
            <person name="Clum A."/>
            <person name="Culley D."/>
            <person name="Crous P.W."/>
            <person name="Fauchery L."/>
            <person name="Girlanda M."/>
            <person name="Hayes R.D."/>
            <person name="Keri Z."/>
            <person name="LaButti K."/>
            <person name="Lipzen A."/>
            <person name="Lombard V."/>
            <person name="Magnuson J."/>
            <person name="Maillard F."/>
            <person name="Murat C."/>
            <person name="Nolan M."/>
            <person name="Ohm R.A."/>
            <person name="Pangilinan J."/>
            <person name="Pereira M.F."/>
            <person name="Perotto S."/>
            <person name="Peter M."/>
            <person name="Pfister S."/>
            <person name="Riley R."/>
            <person name="Sitrit Y."/>
            <person name="Stielow J.B."/>
            <person name="Szollosi G."/>
            <person name="Zifcakova L."/>
            <person name="Stursova M."/>
            <person name="Spatafora J.W."/>
            <person name="Tedersoo L."/>
            <person name="Vaario L.M."/>
            <person name="Yamada A."/>
            <person name="Yan M."/>
            <person name="Wang P."/>
            <person name="Xu J."/>
            <person name="Bruns T."/>
            <person name="Baldrian P."/>
            <person name="Vilgalys R."/>
            <person name="Dunand C."/>
            <person name="Henrissat B."/>
            <person name="Grigoriev I.V."/>
            <person name="Hibbett D."/>
            <person name="Nagy L.G."/>
            <person name="Martin F.M."/>
        </authorList>
    </citation>
    <scope>NUCLEOTIDE SEQUENCE</scope>
    <source>
        <strain evidence="1">P2</strain>
    </source>
</reference>
<dbReference type="EMBL" id="MU117968">
    <property type="protein sequence ID" value="KAF9652498.1"/>
    <property type="molecule type" value="Genomic_DNA"/>
</dbReference>